<evidence type="ECO:0000259" key="4">
    <source>
        <dbReference type="PROSITE" id="PS50280"/>
    </source>
</evidence>
<dbReference type="GO" id="GO:0008276">
    <property type="term" value="F:protein methyltransferase activity"/>
    <property type="evidence" value="ECO:0007669"/>
    <property type="project" value="UniProtKB-ARBA"/>
</dbReference>
<protein>
    <recommendedName>
        <fullName evidence="4">SET domain-containing protein</fullName>
    </recommendedName>
</protein>
<dbReference type="Proteomes" id="UP001107558">
    <property type="component" value="Chromosome 1"/>
</dbReference>
<dbReference type="OrthoDB" id="62495at2759"/>
<dbReference type="Pfam" id="PF01753">
    <property type="entry name" value="zf-MYND"/>
    <property type="match status" value="1"/>
</dbReference>
<keyword evidence="6" id="KW-1185">Reference proteome</keyword>
<dbReference type="InterPro" id="IPR046341">
    <property type="entry name" value="SET_dom_sf"/>
</dbReference>
<dbReference type="AlphaFoldDB" id="A0A9J6CS98"/>
<evidence type="ECO:0000256" key="3">
    <source>
        <dbReference type="ARBA" id="ARBA00022833"/>
    </source>
</evidence>
<dbReference type="SUPFAM" id="SSF48452">
    <property type="entry name" value="TPR-like"/>
    <property type="match status" value="1"/>
</dbReference>
<dbReference type="EMBL" id="JADBJN010000001">
    <property type="protein sequence ID" value="KAG5684427.1"/>
    <property type="molecule type" value="Genomic_DNA"/>
</dbReference>
<dbReference type="Gene3D" id="1.25.40.10">
    <property type="entry name" value="Tetratricopeptide repeat domain"/>
    <property type="match status" value="1"/>
</dbReference>
<evidence type="ECO:0000313" key="5">
    <source>
        <dbReference type="EMBL" id="KAG5684427.1"/>
    </source>
</evidence>
<dbReference type="SUPFAM" id="SSF144232">
    <property type="entry name" value="HIT/MYND zinc finger-like"/>
    <property type="match status" value="1"/>
</dbReference>
<reference evidence="5" key="1">
    <citation type="submission" date="2021-03" db="EMBL/GenBank/DDBJ databases">
        <title>Chromosome level genome of the anhydrobiotic midge Polypedilum vanderplanki.</title>
        <authorList>
            <person name="Yoshida Y."/>
            <person name="Kikawada T."/>
            <person name="Gusev O."/>
        </authorList>
    </citation>
    <scope>NUCLEOTIDE SEQUENCE</scope>
    <source>
        <strain evidence="5">NIAS01</strain>
        <tissue evidence="5">Whole body or cell culture</tissue>
    </source>
</reference>
<gene>
    <name evidence="5" type="ORF">PVAND_013661</name>
</gene>
<dbReference type="InterPro" id="IPR001214">
    <property type="entry name" value="SET_dom"/>
</dbReference>
<name>A0A9J6CS98_POLVA</name>
<evidence type="ECO:0000313" key="6">
    <source>
        <dbReference type="Proteomes" id="UP001107558"/>
    </source>
</evidence>
<organism evidence="5 6">
    <name type="scientific">Polypedilum vanderplanki</name>
    <name type="common">Sleeping chironomid midge</name>
    <dbReference type="NCBI Taxonomy" id="319348"/>
    <lineage>
        <taxon>Eukaryota</taxon>
        <taxon>Metazoa</taxon>
        <taxon>Ecdysozoa</taxon>
        <taxon>Arthropoda</taxon>
        <taxon>Hexapoda</taxon>
        <taxon>Insecta</taxon>
        <taxon>Pterygota</taxon>
        <taxon>Neoptera</taxon>
        <taxon>Endopterygota</taxon>
        <taxon>Diptera</taxon>
        <taxon>Nematocera</taxon>
        <taxon>Chironomoidea</taxon>
        <taxon>Chironomidae</taxon>
        <taxon>Chironominae</taxon>
        <taxon>Polypedilum</taxon>
        <taxon>Polypedilum</taxon>
    </lineage>
</organism>
<dbReference type="GO" id="GO:0008757">
    <property type="term" value="F:S-adenosylmethionine-dependent methyltransferase activity"/>
    <property type="evidence" value="ECO:0007669"/>
    <property type="project" value="UniProtKB-ARBA"/>
</dbReference>
<dbReference type="Gene3D" id="6.10.140.2220">
    <property type="match status" value="1"/>
</dbReference>
<dbReference type="Gene3D" id="2.170.270.10">
    <property type="entry name" value="SET domain"/>
    <property type="match status" value="1"/>
</dbReference>
<keyword evidence="2" id="KW-0863">Zinc-finger</keyword>
<dbReference type="GO" id="GO:0008270">
    <property type="term" value="F:zinc ion binding"/>
    <property type="evidence" value="ECO:0007669"/>
    <property type="project" value="UniProtKB-KW"/>
</dbReference>
<dbReference type="PROSITE" id="PS50280">
    <property type="entry name" value="SET"/>
    <property type="match status" value="1"/>
</dbReference>
<evidence type="ECO:0000256" key="1">
    <source>
        <dbReference type="ARBA" id="ARBA00022723"/>
    </source>
</evidence>
<dbReference type="PANTHER" id="PTHR47111">
    <property type="entry name" value="BCDNA.LD29892"/>
    <property type="match status" value="1"/>
</dbReference>
<accession>A0A9J6CS98</accession>
<sequence length="478" mass="55632">MKSDKVAKNFFEKGNEQLALGKYSEALANYNNCLRFVVNKTIESAAFAARAEIFFKTGHYKQCIENNQSVEDLNNLIDKIEYLKNIEEKCKNANESVDERDEFFKLSLPKNEKIPFIANCLEVRENEMYGRFIATTQDLTPGSIVIIEEPFYKILSSTERNLRCAVCLKQNALNLISCTKCSTAMFCSKKCADSTIHKYECGTMEENFEKALLRRMFYQAIDICGSLQELEKLMNHHDPKKTIMNFDLNDADELKNFKNRMLATMTLAEREPWSSEAYAKYETVTRELKAETEHEKDFLRNYLVHCLKSMTVNFFHFFWSSEEKAPGKGFAICSLAAYFAHSCDPNCDKVDFDNKFVFVARKPIKKGEQLTICYDRYNFLTHTLAERKEYFNRVYTFDCGCVACTHNYQKLCNLPKIDKEFVEPKVNHESFSAMKTQYTNNCEYIRDHIEQYPCYEICTLMNQNNHLLHSMGNFLALA</sequence>
<dbReference type="Gene3D" id="1.10.220.160">
    <property type="match status" value="1"/>
</dbReference>
<proteinExistence type="predicted"/>
<feature type="domain" description="SET" evidence="4">
    <location>
        <begin position="119"/>
        <end position="375"/>
    </location>
</feature>
<keyword evidence="3" id="KW-0862">Zinc</keyword>
<dbReference type="Pfam" id="PF00856">
    <property type="entry name" value="SET"/>
    <property type="match status" value="1"/>
</dbReference>
<dbReference type="InterPro" id="IPR011990">
    <property type="entry name" value="TPR-like_helical_dom_sf"/>
</dbReference>
<dbReference type="GO" id="GO:0008170">
    <property type="term" value="F:N-methyltransferase activity"/>
    <property type="evidence" value="ECO:0007669"/>
    <property type="project" value="UniProtKB-ARBA"/>
</dbReference>
<comment type="caution">
    <text evidence="5">The sequence shown here is derived from an EMBL/GenBank/DDBJ whole genome shotgun (WGS) entry which is preliminary data.</text>
</comment>
<dbReference type="PANTHER" id="PTHR47111:SF1">
    <property type="entry name" value="SET AND MYND DOMAIN-CONTAINING PROTEIN 4"/>
    <property type="match status" value="1"/>
</dbReference>
<dbReference type="SUPFAM" id="SSF82199">
    <property type="entry name" value="SET domain"/>
    <property type="match status" value="1"/>
</dbReference>
<evidence type="ECO:0000256" key="2">
    <source>
        <dbReference type="ARBA" id="ARBA00022771"/>
    </source>
</evidence>
<keyword evidence="1" id="KW-0479">Metal-binding</keyword>
<dbReference type="InterPro" id="IPR002893">
    <property type="entry name" value="Znf_MYND"/>
</dbReference>